<keyword evidence="5" id="KW-0862">Zinc</keyword>
<dbReference type="GO" id="GO:0008270">
    <property type="term" value="F:zinc ion binding"/>
    <property type="evidence" value="ECO:0007669"/>
    <property type="project" value="UniProtKB-KW"/>
</dbReference>
<dbReference type="GO" id="GO:0001164">
    <property type="term" value="F:RNA polymerase I core promoter sequence-specific DNA binding"/>
    <property type="evidence" value="ECO:0007669"/>
    <property type="project" value="InterPro"/>
</dbReference>
<evidence type="ECO:0000256" key="3">
    <source>
        <dbReference type="ARBA" id="ARBA00022723"/>
    </source>
</evidence>
<dbReference type="PANTHER" id="PTHR31576:SF2">
    <property type="entry name" value="TATA BOX-BINDING PROTEIN-ASSOCIATED FACTOR RNA POLYMERASE I SUBUNIT B"/>
    <property type="match status" value="1"/>
</dbReference>
<dbReference type="GO" id="GO:0005668">
    <property type="term" value="C:RNA polymerase transcription factor SL1 complex"/>
    <property type="evidence" value="ECO:0007669"/>
    <property type="project" value="TreeGrafter"/>
</dbReference>
<keyword evidence="9" id="KW-0539">Nucleus</keyword>
<keyword evidence="10" id="KW-1185">Reference proteome</keyword>
<dbReference type="Proteomes" id="UP000038045">
    <property type="component" value="Unplaced"/>
</dbReference>
<reference evidence="11" key="1">
    <citation type="submission" date="2017-02" db="UniProtKB">
        <authorList>
            <consortium name="WormBaseParasite"/>
        </authorList>
    </citation>
    <scope>IDENTIFICATION</scope>
</reference>
<organism evidence="10 11">
    <name type="scientific">Parastrongyloides trichosuri</name>
    <name type="common">Possum-specific nematode worm</name>
    <dbReference type="NCBI Taxonomy" id="131310"/>
    <lineage>
        <taxon>Eukaryota</taxon>
        <taxon>Metazoa</taxon>
        <taxon>Ecdysozoa</taxon>
        <taxon>Nematoda</taxon>
        <taxon>Chromadorea</taxon>
        <taxon>Rhabditida</taxon>
        <taxon>Tylenchina</taxon>
        <taxon>Panagrolaimomorpha</taxon>
        <taxon>Strongyloidoidea</taxon>
        <taxon>Strongyloididae</taxon>
        <taxon>Parastrongyloides</taxon>
    </lineage>
</organism>
<keyword evidence="3" id="KW-0479">Metal-binding</keyword>
<keyword evidence="7" id="KW-0238">DNA-binding</keyword>
<dbReference type="PANTHER" id="PTHR31576">
    <property type="entry name" value="TATA BOX-BINDING PROTEIN-ASSOCIATED FACTOR RNA POLYMERASE I SUBUNIT B"/>
    <property type="match status" value="1"/>
</dbReference>
<dbReference type="GO" id="GO:0042790">
    <property type="term" value="P:nucleolar large rRNA transcription by RNA polymerase I"/>
    <property type="evidence" value="ECO:0007669"/>
    <property type="project" value="TreeGrafter"/>
</dbReference>
<evidence type="ECO:0000256" key="7">
    <source>
        <dbReference type="ARBA" id="ARBA00023125"/>
    </source>
</evidence>
<evidence type="ECO:0000256" key="8">
    <source>
        <dbReference type="ARBA" id="ARBA00023163"/>
    </source>
</evidence>
<name>A0A0N4ZYU8_PARTI</name>
<evidence type="ECO:0000256" key="9">
    <source>
        <dbReference type="ARBA" id="ARBA00023242"/>
    </source>
</evidence>
<evidence type="ECO:0000256" key="6">
    <source>
        <dbReference type="ARBA" id="ARBA00023015"/>
    </source>
</evidence>
<keyword evidence="6" id="KW-0805">Transcription regulation</keyword>
<evidence type="ECO:0000256" key="1">
    <source>
        <dbReference type="ARBA" id="ARBA00004604"/>
    </source>
</evidence>
<evidence type="ECO:0000256" key="4">
    <source>
        <dbReference type="ARBA" id="ARBA00022771"/>
    </source>
</evidence>
<comment type="subcellular location">
    <subcellularLocation>
        <location evidence="1">Nucleus</location>
        <location evidence="1">Nucleolus</location>
    </subcellularLocation>
</comment>
<accession>A0A0N4ZYU8</accession>
<proteinExistence type="inferred from homology"/>
<protein>
    <submittedName>
        <fullName evidence="11">TATA box-binding protein-associated factor RNA polymerase I subunit B</fullName>
    </submittedName>
</protein>
<keyword evidence="8" id="KW-0804">Transcription</keyword>
<dbReference type="InterPro" id="IPR033599">
    <property type="entry name" value="TAF1B/Rrn7"/>
</dbReference>
<evidence type="ECO:0000313" key="11">
    <source>
        <dbReference type="WBParaSite" id="PTRK_0001396300.1"/>
    </source>
</evidence>
<dbReference type="GO" id="GO:0070860">
    <property type="term" value="C:RNA polymerase I core factor complex"/>
    <property type="evidence" value="ECO:0007669"/>
    <property type="project" value="InterPro"/>
</dbReference>
<dbReference type="STRING" id="131310.A0A0N4ZYU8"/>
<dbReference type="AlphaFoldDB" id="A0A0N4ZYU8"/>
<evidence type="ECO:0000313" key="10">
    <source>
        <dbReference type="Proteomes" id="UP000038045"/>
    </source>
</evidence>
<sequence>MGQECNSCQSTEFFLDDGFYYCKDCGEKSDVIEFQRVEDTTQKYASAFKTKQNEDLDVEKKRDWKVVEQFYSRSHHLTFGYNQALYRVACRISAASQMLNSIFYTLIKECSIPKEVSEVGFGIFQKYLAKSKVAFCEEELNDGSEDPFFIEIPLKPYELKKLIKEKQKKMVDEVTDKIHEELLNLNLFECKDNSSTKVETKSNITVTLKPEEYYKTKRTSISRKALDRTGLVYLEIDLLFSIVHISLIYSGIHYIQMSDLMRWFREGRFPITQDHLNDLQMLKQDKDLSGYMAIDRLRLEKVQKTKSSPLTKQYYAHMFIWQYLSLPPLIIPSDAFDELIERYIYDLNLPKMFLNRIKLYKKYCNVLKNKSCDIWKANFPILENFNNTVGENCTNSSDISLSKFYDVCLPKILYSPNNPPKYTYIDFSIEVKAMAFILFSLKHEFSLNGNNEFENIDGEEYFNFINWLKQLNLRSQLADGRSLNYVISERNLNSFYYYKSTFLTRTGCQFSEFSDILDSEFSHQIPSKQRMFMAHKCMSDCIEDFIKKPRNIDNDENLFAPIKFYGEECSCENDLEENDDTVLLIKKNFFKYRLKDFKDIITKGHYLYPINDYVTGIRLEEKLGSNKSSRCNICFNTQNLLTIYENVRDSLPTSFNQLLYLLSKIIGEWPHILYFAFLVIENSIINKDELRAIRTSLLEGKMIKIGKTSSKNDSFVLYSEDFQNDPFNFIFVSYKKKFFTI</sequence>
<evidence type="ECO:0000256" key="5">
    <source>
        <dbReference type="ARBA" id="ARBA00022833"/>
    </source>
</evidence>
<evidence type="ECO:0000256" key="2">
    <source>
        <dbReference type="ARBA" id="ARBA00006899"/>
    </source>
</evidence>
<dbReference type="WBParaSite" id="PTRK_0001396300.1">
    <property type="protein sequence ID" value="PTRK_0001396300.1"/>
    <property type="gene ID" value="PTRK_0001396300"/>
</dbReference>
<comment type="similarity">
    <text evidence="2">Belongs to the RRN7/TAF1B family.</text>
</comment>
<keyword evidence="4" id="KW-0863">Zinc-finger</keyword>